<dbReference type="EMBL" id="CM047742">
    <property type="protein sequence ID" value="KAJ0035334.1"/>
    <property type="molecule type" value="Genomic_DNA"/>
</dbReference>
<evidence type="ECO:0000313" key="2">
    <source>
        <dbReference type="Proteomes" id="UP001163603"/>
    </source>
</evidence>
<reference evidence="2" key="1">
    <citation type="journal article" date="2023" name="G3 (Bethesda)">
        <title>Genome assembly and association tests identify interacting loci associated with vigor, precocity, and sex in interspecific pistachio rootstocks.</title>
        <authorList>
            <person name="Palmer W."/>
            <person name="Jacygrad E."/>
            <person name="Sagayaradj S."/>
            <person name="Cavanaugh K."/>
            <person name="Han R."/>
            <person name="Bertier L."/>
            <person name="Beede B."/>
            <person name="Kafkas S."/>
            <person name="Golino D."/>
            <person name="Preece J."/>
            <person name="Michelmore R."/>
        </authorList>
    </citation>
    <scope>NUCLEOTIDE SEQUENCE [LARGE SCALE GENOMIC DNA]</scope>
</reference>
<sequence>MAYSVTVQRCFLAIALVCISFFCCNFGKANAQTGIGGTGGVGGGAGGFGGTGGAGGGAGGFGGTGGVGGGAGGVGGGAGGVGGTGGVGGGAGGVGGGAGGIGGTGGVGGTGGIGGTGGAGGGDPAEIVAKALLCFNDKHIYSNCEESCRLTQSGNINVSPEHVEEYCNGPCLTETHLVLDCIEDVLANFIFYNRATINDIKDTIKAGCGYGPERGDFNVAEHIQAEENSAYKTPYKILFGLGVMIIARGLLL</sequence>
<comment type="caution">
    <text evidence="1">The sequence shown here is derived from an EMBL/GenBank/DDBJ whole genome shotgun (WGS) entry which is preliminary data.</text>
</comment>
<dbReference type="Proteomes" id="UP001163603">
    <property type="component" value="Chromosome 7"/>
</dbReference>
<accession>A0ACC0YH95</accession>
<proteinExistence type="predicted"/>
<keyword evidence="2" id="KW-1185">Reference proteome</keyword>
<organism evidence="1 2">
    <name type="scientific">Pistacia integerrima</name>
    <dbReference type="NCBI Taxonomy" id="434235"/>
    <lineage>
        <taxon>Eukaryota</taxon>
        <taxon>Viridiplantae</taxon>
        <taxon>Streptophyta</taxon>
        <taxon>Embryophyta</taxon>
        <taxon>Tracheophyta</taxon>
        <taxon>Spermatophyta</taxon>
        <taxon>Magnoliopsida</taxon>
        <taxon>eudicotyledons</taxon>
        <taxon>Gunneridae</taxon>
        <taxon>Pentapetalae</taxon>
        <taxon>rosids</taxon>
        <taxon>malvids</taxon>
        <taxon>Sapindales</taxon>
        <taxon>Anacardiaceae</taxon>
        <taxon>Pistacia</taxon>
    </lineage>
</organism>
<protein>
    <submittedName>
        <fullName evidence="1">Uncharacterized protein</fullName>
    </submittedName>
</protein>
<evidence type="ECO:0000313" key="1">
    <source>
        <dbReference type="EMBL" id="KAJ0035334.1"/>
    </source>
</evidence>
<name>A0ACC0YH95_9ROSI</name>
<gene>
    <name evidence="1" type="ORF">Pint_24395</name>
</gene>